<dbReference type="InterPro" id="IPR006145">
    <property type="entry name" value="PsdUridine_synth_RsuA/RluA"/>
</dbReference>
<dbReference type="InterPro" id="IPR050188">
    <property type="entry name" value="RluA_PseudoU_synthase"/>
</dbReference>
<evidence type="ECO:0000313" key="6">
    <source>
        <dbReference type="EMBL" id="NMK55455.1"/>
    </source>
</evidence>
<dbReference type="InterPro" id="IPR006225">
    <property type="entry name" value="PsdUridine_synth_RluC/D"/>
</dbReference>
<evidence type="ECO:0000313" key="8">
    <source>
        <dbReference type="EMBL" id="TBW77872.1"/>
    </source>
</evidence>
<dbReference type="PANTHER" id="PTHR21600">
    <property type="entry name" value="MITOCHONDRIAL RNA PSEUDOURIDINE SYNTHASE"/>
    <property type="match status" value="1"/>
</dbReference>
<feature type="active site" evidence="3">
    <location>
        <position position="130"/>
    </location>
</feature>
<dbReference type="SUPFAM" id="SSF55120">
    <property type="entry name" value="Pseudouridine synthase"/>
    <property type="match status" value="1"/>
</dbReference>
<evidence type="ECO:0000313" key="10">
    <source>
        <dbReference type="Proteomes" id="UP000538955"/>
    </source>
</evidence>
<dbReference type="RefSeq" id="WP_030065110.1">
    <property type="nucleotide sequence ID" value="NZ_AP014956.1"/>
</dbReference>
<organism evidence="7 11">
    <name type="scientific">Staphylococcus capitis</name>
    <dbReference type="NCBI Taxonomy" id="29388"/>
    <lineage>
        <taxon>Bacteria</taxon>
        <taxon>Bacillati</taxon>
        <taxon>Bacillota</taxon>
        <taxon>Bacilli</taxon>
        <taxon>Bacillales</taxon>
        <taxon>Staphylococcaceae</taxon>
        <taxon>Staphylococcus</taxon>
    </lineage>
</organism>
<dbReference type="Proteomes" id="UP000550736">
    <property type="component" value="Unassembled WGS sequence"/>
</dbReference>
<dbReference type="Proteomes" id="UP000291949">
    <property type="component" value="Unassembled WGS sequence"/>
</dbReference>
<comment type="caution">
    <text evidence="7">The sequence shown here is derived from an EMBL/GenBank/DDBJ whole genome shotgun (WGS) entry which is preliminary data.</text>
</comment>
<evidence type="ECO:0000256" key="2">
    <source>
        <dbReference type="ARBA" id="ARBA00010876"/>
    </source>
</evidence>
<name>A0A7X9ZII8_STACP</name>
<keyword evidence="4" id="KW-0413">Isomerase</keyword>
<proteinExistence type="inferred from homology"/>
<dbReference type="EMBL" id="SCHC01000001">
    <property type="protein sequence ID" value="TBW77872.1"/>
    <property type="molecule type" value="Genomic_DNA"/>
</dbReference>
<dbReference type="EMBL" id="JABBMI010000101">
    <property type="protein sequence ID" value="NMK55455.1"/>
    <property type="molecule type" value="Genomic_DNA"/>
</dbReference>
<evidence type="ECO:0000259" key="5">
    <source>
        <dbReference type="Pfam" id="PF00849"/>
    </source>
</evidence>
<evidence type="ECO:0000256" key="3">
    <source>
        <dbReference type="PIRSR" id="PIRSR606225-1"/>
    </source>
</evidence>
<evidence type="ECO:0000256" key="4">
    <source>
        <dbReference type="RuleBase" id="RU362028"/>
    </source>
</evidence>
<dbReference type="Proteomes" id="UP000538955">
    <property type="component" value="Unassembled WGS sequence"/>
</dbReference>
<comment type="similarity">
    <text evidence="2 4">Belongs to the pseudouridine synthase RluA family.</text>
</comment>
<accession>A0A7X9ZII8</accession>
<sequence length="284" mass="32553">MIFKYVIEKSETVKSFLQRNDYSKKTISAIKHNGALSVNGRSVTVRKEMAIGDHFEVHMPIETPSSNLLPYPKPLDIVYEDEFILIVNKPQLQNCAPSREHPHESLVEQVLAYLMNKDEQTNPHIVTRLDRNTSGLVLFAKFGHIHHLFSKVKFEKEYICLAYGRTQSEGVIEAPIARDNESIITRKVSDKGKYAKTSYYTIAQNNNLSLCKVKLHTGRTHQIRVHFQFMGHPIVGDDLYGGIHRLVEGQSLQCCSLKFVHPIKHNKITINVDYKQLIQLFNVL</sequence>
<protein>
    <recommendedName>
        <fullName evidence="4">Pseudouridine synthase</fullName>
        <ecNumber evidence="4">5.4.99.-</ecNumber>
    </recommendedName>
</protein>
<comment type="catalytic activity">
    <reaction evidence="1 4">
        <text>a uridine in RNA = a pseudouridine in RNA</text>
        <dbReference type="Rhea" id="RHEA:48348"/>
        <dbReference type="Rhea" id="RHEA-COMP:12068"/>
        <dbReference type="Rhea" id="RHEA-COMP:12069"/>
        <dbReference type="ChEBI" id="CHEBI:65314"/>
        <dbReference type="ChEBI" id="CHEBI:65315"/>
    </reaction>
</comment>
<dbReference type="PANTHER" id="PTHR21600:SF35">
    <property type="entry name" value="PSEUDOURIDINE SYNTHASE"/>
    <property type="match status" value="1"/>
</dbReference>
<dbReference type="GO" id="GO:0140098">
    <property type="term" value="F:catalytic activity, acting on RNA"/>
    <property type="evidence" value="ECO:0007669"/>
    <property type="project" value="UniProtKB-ARBA"/>
</dbReference>
<dbReference type="GO" id="GO:0000455">
    <property type="term" value="P:enzyme-directed rRNA pseudouridine synthesis"/>
    <property type="evidence" value="ECO:0007669"/>
    <property type="project" value="TreeGrafter"/>
</dbReference>
<dbReference type="PROSITE" id="PS01129">
    <property type="entry name" value="PSI_RLU"/>
    <property type="match status" value="1"/>
</dbReference>
<evidence type="ECO:0000313" key="9">
    <source>
        <dbReference type="Proteomes" id="UP000291949"/>
    </source>
</evidence>
<dbReference type="GO" id="GO:0003723">
    <property type="term" value="F:RNA binding"/>
    <property type="evidence" value="ECO:0007669"/>
    <property type="project" value="InterPro"/>
</dbReference>
<dbReference type="CDD" id="cd02869">
    <property type="entry name" value="PseudoU_synth_RluA_like"/>
    <property type="match status" value="1"/>
</dbReference>
<dbReference type="GO" id="GO:0009982">
    <property type="term" value="F:pseudouridine synthase activity"/>
    <property type="evidence" value="ECO:0007669"/>
    <property type="project" value="InterPro"/>
</dbReference>
<comment type="function">
    <text evidence="4">Responsible for synthesis of pseudouridine from uracil.</text>
</comment>
<dbReference type="EMBL" id="JABBLX010000001">
    <property type="protein sequence ID" value="NMK96589.1"/>
    <property type="molecule type" value="Genomic_DNA"/>
</dbReference>
<keyword evidence="10" id="KW-1185">Reference proteome</keyword>
<reference evidence="8 9" key="1">
    <citation type="journal article" date="2019" name="Sci. Transl. Med.">
        <title>Quorum sensing between bacterial species on the skin protects against epidermal injury in atopic dermatitis.</title>
        <authorList>
            <person name="Williams M.R."/>
        </authorList>
    </citation>
    <scope>NUCLEOTIDE SEQUENCE [LARGE SCALE GENOMIC DNA]</scope>
    <source>
        <strain evidence="8 9">H8</strain>
    </source>
</reference>
<evidence type="ECO:0000313" key="7">
    <source>
        <dbReference type="EMBL" id="NMK96589.1"/>
    </source>
</evidence>
<dbReference type="NCBIfam" id="TIGR00005">
    <property type="entry name" value="rluA_subfam"/>
    <property type="match status" value="1"/>
</dbReference>
<dbReference type="Pfam" id="PF00849">
    <property type="entry name" value="PseudoU_synth_2"/>
    <property type="match status" value="1"/>
</dbReference>
<dbReference type="InterPro" id="IPR006224">
    <property type="entry name" value="PsdUridine_synth_RluA-like_CS"/>
</dbReference>
<reference evidence="10 11" key="2">
    <citation type="submission" date="2020-04" db="EMBL/GenBank/DDBJ databases">
        <title>The Epidemiology and Molecular Characteristics of Linezolid-Resistant Staphylococcus capitis in Huashan Hospital, Shanghai.</title>
        <authorList>
            <person name="Ding L."/>
            <person name="Li P."/>
            <person name="Yang Y."/>
            <person name="Lin D."/>
            <person name="Xu X."/>
        </authorList>
    </citation>
    <scope>NUCLEOTIDE SEQUENCE [LARGE SCALE GENOMIC DNA]</scope>
    <source>
        <strain evidence="7 11">12-86</strain>
        <strain evidence="6 10">17-84</strain>
    </source>
</reference>
<gene>
    <name evidence="8" type="ORF">EQ811_02045</name>
    <name evidence="7" type="ORF">HHM13_00545</name>
    <name evidence="6" type="ORF">HHM24_12110</name>
</gene>
<dbReference type="Gene3D" id="3.30.2350.10">
    <property type="entry name" value="Pseudouridine synthase"/>
    <property type="match status" value="1"/>
</dbReference>
<dbReference type="EC" id="5.4.99.-" evidence="4"/>
<feature type="domain" description="Pseudouridine synthase RsuA/RluA-like" evidence="5">
    <location>
        <begin position="85"/>
        <end position="228"/>
    </location>
</feature>
<dbReference type="AlphaFoldDB" id="A0A7X9ZII8"/>
<dbReference type="InterPro" id="IPR020103">
    <property type="entry name" value="PsdUridine_synth_cat_dom_sf"/>
</dbReference>
<evidence type="ECO:0000313" key="11">
    <source>
        <dbReference type="Proteomes" id="UP000550736"/>
    </source>
</evidence>
<evidence type="ECO:0000256" key="1">
    <source>
        <dbReference type="ARBA" id="ARBA00000073"/>
    </source>
</evidence>